<organism evidence="1">
    <name type="scientific">Arundo donax</name>
    <name type="common">Giant reed</name>
    <name type="synonym">Donax arundinaceus</name>
    <dbReference type="NCBI Taxonomy" id="35708"/>
    <lineage>
        <taxon>Eukaryota</taxon>
        <taxon>Viridiplantae</taxon>
        <taxon>Streptophyta</taxon>
        <taxon>Embryophyta</taxon>
        <taxon>Tracheophyta</taxon>
        <taxon>Spermatophyta</taxon>
        <taxon>Magnoliopsida</taxon>
        <taxon>Liliopsida</taxon>
        <taxon>Poales</taxon>
        <taxon>Poaceae</taxon>
        <taxon>PACMAD clade</taxon>
        <taxon>Arundinoideae</taxon>
        <taxon>Arundineae</taxon>
        <taxon>Arundo</taxon>
    </lineage>
</organism>
<reference evidence="1" key="2">
    <citation type="journal article" date="2015" name="Data Brief">
        <title>Shoot transcriptome of the giant reed, Arundo donax.</title>
        <authorList>
            <person name="Barrero R.A."/>
            <person name="Guerrero F.D."/>
            <person name="Moolhuijzen P."/>
            <person name="Goolsby J.A."/>
            <person name="Tidwell J."/>
            <person name="Bellgard S.E."/>
            <person name="Bellgard M.I."/>
        </authorList>
    </citation>
    <scope>NUCLEOTIDE SEQUENCE</scope>
    <source>
        <tissue evidence="1">Shoot tissue taken approximately 20 cm above the soil surface</tissue>
    </source>
</reference>
<reference evidence="1" key="1">
    <citation type="submission" date="2014-09" db="EMBL/GenBank/DDBJ databases">
        <authorList>
            <person name="Magalhaes I.L.F."/>
            <person name="Oliveira U."/>
            <person name="Santos F.R."/>
            <person name="Vidigal T.H.D.A."/>
            <person name="Brescovit A.D."/>
            <person name="Santos A.J."/>
        </authorList>
    </citation>
    <scope>NUCLEOTIDE SEQUENCE</scope>
    <source>
        <tissue evidence="1">Shoot tissue taken approximately 20 cm above the soil surface</tissue>
    </source>
</reference>
<sequence>MVERRDFVRQCLCYQYNPEENQFSKRNG</sequence>
<dbReference type="EMBL" id="GBRH01188160">
    <property type="protein sequence ID" value="JAE09736.1"/>
    <property type="molecule type" value="Transcribed_RNA"/>
</dbReference>
<name>A0A0A9FHY7_ARUDO</name>
<dbReference type="AlphaFoldDB" id="A0A0A9FHY7"/>
<proteinExistence type="predicted"/>
<evidence type="ECO:0000313" key="1">
    <source>
        <dbReference type="EMBL" id="JAE09736.1"/>
    </source>
</evidence>
<accession>A0A0A9FHY7</accession>
<protein>
    <submittedName>
        <fullName evidence="1">Uncharacterized protein</fullName>
    </submittedName>
</protein>